<reference evidence="1 2" key="1">
    <citation type="submission" date="2024-04" db="EMBL/GenBank/DDBJ databases">
        <title>Genomic Markers of Mycobacteria.</title>
        <authorList>
            <person name="Soliman M.S."/>
            <person name="Elkholy A."/>
            <person name="Soliman N.S."/>
            <person name="Abbas A."/>
            <person name="Khayrat S."/>
            <person name="Shawky S."/>
        </authorList>
    </citation>
    <scope>NUCLEOTIDE SEQUENCE [LARGE SCALE GENOMIC DNA]</scope>
    <source>
        <strain evidence="1 2">Egy-CU-AM5</strain>
    </source>
</reference>
<evidence type="ECO:0000313" key="1">
    <source>
        <dbReference type="EMBL" id="MEX3738674.1"/>
    </source>
</evidence>
<gene>
    <name evidence="1" type="ORF">ABFW12_10570</name>
</gene>
<sequence>MPILRDLGYSAGKARLVPGYGDSEDKAIHGVVIHGWEAIPDCTYTRFGVDVLDNPEGSRGRYVLAALILAGD</sequence>
<dbReference type="Proteomes" id="UP001558474">
    <property type="component" value="Unassembled WGS sequence"/>
</dbReference>
<keyword evidence="2" id="KW-1185">Reference proteome</keyword>
<protein>
    <submittedName>
        <fullName evidence="1">Uncharacterized protein</fullName>
    </submittedName>
</protein>
<organism evidence="1 2">
    <name type="scientific">Mycolicibacterium porcinum</name>
    <dbReference type="NCBI Taxonomy" id="39693"/>
    <lineage>
        <taxon>Bacteria</taxon>
        <taxon>Bacillati</taxon>
        <taxon>Actinomycetota</taxon>
        <taxon>Actinomycetes</taxon>
        <taxon>Mycobacteriales</taxon>
        <taxon>Mycobacteriaceae</taxon>
        <taxon>Mycolicibacterium</taxon>
    </lineage>
</organism>
<dbReference type="EMBL" id="JBDLOU010000017">
    <property type="protein sequence ID" value="MEX3738674.1"/>
    <property type="molecule type" value="Genomic_DNA"/>
</dbReference>
<dbReference type="RefSeq" id="WP_368572940.1">
    <property type="nucleotide sequence ID" value="NZ_JBDLOU010000017.1"/>
</dbReference>
<proteinExistence type="predicted"/>
<accession>A0ABV3VBW4</accession>
<evidence type="ECO:0000313" key="2">
    <source>
        <dbReference type="Proteomes" id="UP001558474"/>
    </source>
</evidence>
<name>A0ABV3VBW4_9MYCO</name>
<comment type="caution">
    <text evidence="1">The sequence shown here is derived from an EMBL/GenBank/DDBJ whole genome shotgun (WGS) entry which is preliminary data.</text>
</comment>